<proteinExistence type="predicted"/>
<sequence length="303" mass="36084">MNYEDLKLEFFYLRKACFKYRSFSKYIYSKYVVCRGFTKLNKIFEKPINNSDLSMHIFACRRDFKMLMWSLESFYKAIGEVGELYIHNNSNLREKDKKILKKFFPSCHIVETGNFQMEYKDILKKHWLIQKFRAEKRWARFFAKLIDPYFVSPKKYRLIIDSDLLWFRKAVDIDKEINNGCQNSIMMRNNGVCPVYFKNNTRLDDKLASYNSGIVLYKKENLNLDKLGEYLQKLDENMPDNYHFIEQAGYAYCLTNLRGLSKGAYVIGDKAGENTVVRHYTSPRRPLFFIEGVGKLHKMSRVN</sequence>
<dbReference type="InterPro" id="IPR029044">
    <property type="entry name" value="Nucleotide-diphossugar_trans"/>
</dbReference>
<dbReference type="Proteomes" id="UP000182465">
    <property type="component" value="Unassembled WGS sequence"/>
</dbReference>
<dbReference type="SUPFAM" id="SSF53448">
    <property type="entry name" value="Nucleotide-diphospho-sugar transferases"/>
    <property type="match status" value="1"/>
</dbReference>
<reference evidence="1 2" key="1">
    <citation type="journal article" date="2016" name="Environ. Microbiol.">
        <title>Genomic resolution of a cold subsurface aquifer community provides metabolic insights for novel microbes adapted to high CO concentrations.</title>
        <authorList>
            <person name="Probst A.J."/>
            <person name="Castelle C.J."/>
            <person name="Singh A."/>
            <person name="Brown C.T."/>
            <person name="Anantharaman K."/>
            <person name="Sharon I."/>
            <person name="Hug L.A."/>
            <person name="Burstein D."/>
            <person name="Emerson J.B."/>
            <person name="Thomas B.C."/>
            <person name="Banfield J.F."/>
        </authorList>
    </citation>
    <scope>NUCLEOTIDE SEQUENCE [LARGE SCALE GENOMIC DNA]</scope>
    <source>
        <strain evidence="1">CG1_02_38_13</strain>
    </source>
</reference>
<evidence type="ECO:0008006" key="3">
    <source>
        <dbReference type="Google" id="ProtNLM"/>
    </source>
</evidence>
<comment type="caution">
    <text evidence="1">The sequence shown here is derived from an EMBL/GenBank/DDBJ whole genome shotgun (WGS) entry which is preliminary data.</text>
</comment>
<protein>
    <recommendedName>
        <fullName evidence="3">Nucleotide-diphospho-sugar transferase domain-containing protein</fullName>
    </recommendedName>
</protein>
<name>A0A1J4U060_9BACT</name>
<gene>
    <name evidence="1" type="ORF">AUJ29_00965</name>
</gene>
<dbReference type="AlphaFoldDB" id="A0A1J4U060"/>
<evidence type="ECO:0000313" key="1">
    <source>
        <dbReference type="EMBL" id="OIO17738.1"/>
    </source>
</evidence>
<dbReference type="EMBL" id="MNVB01000023">
    <property type="protein sequence ID" value="OIO17738.1"/>
    <property type="molecule type" value="Genomic_DNA"/>
</dbReference>
<organism evidence="1 2">
    <name type="scientific">Candidatus Kuenenbacteria bacterium CG1_02_38_13</name>
    <dbReference type="NCBI Taxonomy" id="1805235"/>
    <lineage>
        <taxon>Bacteria</taxon>
        <taxon>Candidatus Kueneniibacteriota</taxon>
    </lineage>
</organism>
<evidence type="ECO:0000313" key="2">
    <source>
        <dbReference type="Proteomes" id="UP000182465"/>
    </source>
</evidence>
<accession>A0A1J4U060</accession>